<evidence type="ECO:0000313" key="3">
    <source>
        <dbReference type="Proteomes" id="UP000557204"/>
    </source>
</evidence>
<reference evidence="2 3" key="1">
    <citation type="submission" date="2020-05" db="EMBL/GenBank/DDBJ databases">
        <title>Genome sequence of Isoptericola sp. JC619 isolated from Chilika lagoon, India.</title>
        <authorList>
            <person name="Kumar D."/>
            <person name="Appam K."/>
            <person name="Gandham S."/>
            <person name="Uppada J."/>
            <person name="Sasikala C."/>
            <person name="Venkata Ramana C."/>
        </authorList>
    </citation>
    <scope>NUCLEOTIDE SEQUENCE [LARGE SCALE GENOMIC DNA]</scope>
    <source>
        <strain evidence="2 3">JC619</strain>
    </source>
</reference>
<dbReference type="EMBL" id="JABFAJ010000027">
    <property type="protein sequence ID" value="NNU28861.1"/>
    <property type="molecule type" value="Genomic_DNA"/>
</dbReference>
<dbReference type="Proteomes" id="UP000557204">
    <property type="component" value="Unassembled WGS sequence"/>
</dbReference>
<keyword evidence="1" id="KW-0238">DNA-binding</keyword>
<dbReference type="InterPro" id="IPR000944">
    <property type="entry name" value="Tscrpt_reg_Rrf2"/>
</dbReference>
<dbReference type="GO" id="GO:0005829">
    <property type="term" value="C:cytosol"/>
    <property type="evidence" value="ECO:0007669"/>
    <property type="project" value="TreeGrafter"/>
</dbReference>
<proteinExistence type="predicted"/>
<sequence length="152" mass="16336">MRVSAKADYAVRATAELAAGDDGAPVPAESLAEAQHIPHRFLESILRDLRREGIVASRRGARGGYVLARPADQVTVADVVRAVDGPLVFVRDERPADLDYEGAAADLLHVWVALRASVRRVLEEVTVSDLAAGSLPDEIRSLTSSDSAWQNP</sequence>
<dbReference type="NCBIfam" id="TIGR00738">
    <property type="entry name" value="rrf2_super"/>
    <property type="match status" value="1"/>
</dbReference>
<comment type="caution">
    <text evidence="2">The sequence shown here is derived from an EMBL/GenBank/DDBJ whole genome shotgun (WGS) entry which is preliminary data.</text>
</comment>
<dbReference type="GO" id="GO:0003700">
    <property type="term" value="F:DNA-binding transcription factor activity"/>
    <property type="evidence" value="ECO:0007669"/>
    <property type="project" value="TreeGrafter"/>
</dbReference>
<dbReference type="InterPro" id="IPR030489">
    <property type="entry name" value="TR_Rrf2-type_CS"/>
</dbReference>
<accession>A0A849K761</accession>
<evidence type="ECO:0000256" key="1">
    <source>
        <dbReference type="ARBA" id="ARBA00023125"/>
    </source>
</evidence>
<dbReference type="PROSITE" id="PS51197">
    <property type="entry name" value="HTH_RRF2_2"/>
    <property type="match status" value="1"/>
</dbReference>
<dbReference type="SUPFAM" id="SSF46785">
    <property type="entry name" value="Winged helix' DNA-binding domain"/>
    <property type="match status" value="1"/>
</dbReference>
<name>A0A849K761_9MICO</name>
<dbReference type="PANTHER" id="PTHR33221">
    <property type="entry name" value="WINGED HELIX-TURN-HELIX TRANSCRIPTIONAL REGULATOR, RRF2 FAMILY"/>
    <property type="match status" value="1"/>
</dbReference>
<dbReference type="RefSeq" id="WP_171248401.1">
    <property type="nucleotide sequence ID" value="NZ_JABFAJ010000027.1"/>
</dbReference>
<dbReference type="GO" id="GO:0003677">
    <property type="term" value="F:DNA binding"/>
    <property type="evidence" value="ECO:0007669"/>
    <property type="project" value="UniProtKB-KW"/>
</dbReference>
<dbReference type="PANTHER" id="PTHR33221:SF5">
    <property type="entry name" value="HTH-TYPE TRANSCRIPTIONAL REGULATOR ISCR"/>
    <property type="match status" value="1"/>
</dbReference>
<organism evidence="2 3">
    <name type="scientific">Isoptericola sediminis</name>
    <dbReference type="NCBI Taxonomy" id="2733572"/>
    <lineage>
        <taxon>Bacteria</taxon>
        <taxon>Bacillati</taxon>
        <taxon>Actinomycetota</taxon>
        <taxon>Actinomycetes</taxon>
        <taxon>Micrococcales</taxon>
        <taxon>Promicromonosporaceae</taxon>
        <taxon>Isoptericola</taxon>
    </lineage>
</organism>
<dbReference type="InterPro" id="IPR036388">
    <property type="entry name" value="WH-like_DNA-bd_sf"/>
</dbReference>
<dbReference type="InterPro" id="IPR036390">
    <property type="entry name" value="WH_DNA-bd_sf"/>
</dbReference>
<dbReference type="Pfam" id="PF02082">
    <property type="entry name" value="Rrf2"/>
    <property type="match status" value="1"/>
</dbReference>
<dbReference type="PROSITE" id="PS01332">
    <property type="entry name" value="HTH_RRF2_1"/>
    <property type="match status" value="1"/>
</dbReference>
<dbReference type="AlphaFoldDB" id="A0A849K761"/>
<dbReference type="Gene3D" id="1.10.10.10">
    <property type="entry name" value="Winged helix-like DNA-binding domain superfamily/Winged helix DNA-binding domain"/>
    <property type="match status" value="1"/>
</dbReference>
<gene>
    <name evidence="2" type="ORF">HLI28_15105</name>
</gene>
<keyword evidence="3" id="KW-1185">Reference proteome</keyword>
<evidence type="ECO:0000313" key="2">
    <source>
        <dbReference type="EMBL" id="NNU28861.1"/>
    </source>
</evidence>
<protein>
    <submittedName>
        <fullName evidence="2">Rrf2 family transcriptional regulator</fullName>
    </submittedName>
</protein>